<organism evidence="2 3">
    <name type="scientific">Paraphaeosphaeria minitans</name>
    <dbReference type="NCBI Taxonomy" id="565426"/>
    <lineage>
        <taxon>Eukaryota</taxon>
        <taxon>Fungi</taxon>
        <taxon>Dikarya</taxon>
        <taxon>Ascomycota</taxon>
        <taxon>Pezizomycotina</taxon>
        <taxon>Dothideomycetes</taxon>
        <taxon>Pleosporomycetidae</taxon>
        <taxon>Pleosporales</taxon>
        <taxon>Massarineae</taxon>
        <taxon>Didymosphaeriaceae</taxon>
        <taxon>Paraphaeosphaeria</taxon>
    </lineage>
</organism>
<protein>
    <submittedName>
        <fullName evidence="2">Transaldolase b</fullName>
    </submittedName>
</protein>
<keyword evidence="3" id="KW-1185">Reference proteome</keyword>
<feature type="compositionally biased region" description="Basic residues" evidence="1">
    <location>
        <begin position="99"/>
        <end position="108"/>
    </location>
</feature>
<evidence type="ECO:0000313" key="3">
    <source>
        <dbReference type="Proteomes" id="UP000756921"/>
    </source>
</evidence>
<dbReference type="AlphaFoldDB" id="A0A9P6GK59"/>
<accession>A0A9P6GK59</accession>
<sequence>MSHPSNISLVQDSACERKDQDWLANYNRICVGMCSWANIDNIKKRVALQINRSATMSHTCIVMRCRSCSYGGTKQYGVGAPEPLHGHENPGPTPERLKKLVKSTRSRR</sequence>
<dbReference type="Proteomes" id="UP000756921">
    <property type="component" value="Unassembled WGS sequence"/>
</dbReference>
<proteinExistence type="predicted"/>
<dbReference type="OrthoDB" id="1711136at2759"/>
<dbReference type="EMBL" id="WJXW01000004">
    <property type="protein sequence ID" value="KAF9737151.1"/>
    <property type="molecule type" value="Genomic_DNA"/>
</dbReference>
<reference evidence="2" key="1">
    <citation type="journal article" date="2020" name="Mol. Plant Microbe Interact.">
        <title>Genome Sequence of the Biocontrol Agent Coniothyrium minitans strain Conio (IMI 134523).</title>
        <authorList>
            <person name="Patel D."/>
            <person name="Shittu T.A."/>
            <person name="Baroncelli R."/>
            <person name="Muthumeenakshi S."/>
            <person name="Osborne T.H."/>
            <person name="Janganan T.K."/>
            <person name="Sreenivasaprasad S."/>
        </authorList>
    </citation>
    <scope>NUCLEOTIDE SEQUENCE</scope>
    <source>
        <strain evidence="2">Conio</strain>
    </source>
</reference>
<evidence type="ECO:0000256" key="1">
    <source>
        <dbReference type="SAM" id="MobiDB-lite"/>
    </source>
</evidence>
<feature type="region of interest" description="Disordered" evidence="1">
    <location>
        <begin position="79"/>
        <end position="108"/>
    </location>
</feature>
<comment type="caution">
    <text evidence="2">The sequence shown here is derived from an EMBL/GenBank/DDBJ whole genome shotgun (WGS) entry which is preliminary data.</text>
</comment>
<evidence type="ECO:0000313" key="2">
    <source>
        <dbReference type="EMBL" id="KAF9737151.1"/>
    </source>
</evidence>
<name>A0A9P6GK59_9PLEO</name>
<gene>
    <name evidence="2" type="ORF">PMIN01_04930</name>
</gene>